<evidence type="ECO:0000256" key="4">
    <source>
        <dbReference type="ARBA" id="ARBA00022840"/>
    </source>
</evidence>
<dbReference type="InterPro" id="IPR036640">
    <property type="entry name" value="ABC1_TM_sf"/>
</dbReference>
<keyword evidence="3" id="KW-0547">Nucleotide-binding</keyword>
<dbReference type="GO" id="GO:0016887">
    <property type="term" value="F:ATP hydrolysis activity"/>
    <property type="evidence" value="ECO:0007669"/>
    <property type="project" value="InterPro"/>
</dbReference>
<dbReference type="PANTHER" id="PTHR24221">
    <property type="entry name" value="ATP-BINDING CASSETTE SUB-FAMILY B"/>
    <property type="match status" value="1"/>
</dbReference>
<dbReference type="InterPro" id="IPR011527">
    <property type="entry name" value="ABC1_TM_dom"/>
</dbReference>
<evidence type="ECO:0000256" key="7">
    <source>
        <dbReference type="SAM" id="Phobius"/>
    </source>
</evidence>
<keyword evidence="2 7" id="KW-0812">Transmembrane</keyword>
<dbReference type="GO" id="GO:0005886">
    <property type="term" value="C:plasma membrane"/>
    <property type="evidence" value="ECO:0007669"/>
    <property type="project" value="UniProtKB-SubCell"/>
</dbReference>
<dbReference type="PROSITE" id="PS50893">
    <property type="entry name" value="ABC_TRANSPORTER_2"/>
    <property type="match status" value="1"/>
</dbReference>
<evidence type="ECO:0000259" key="8">
    <source>
        <dbReference type="PROSITE" id="PS50893"/>
    </source>
</evidence>
<organism evidence="10 11">
    <name type="scientific">Maricaulis maris (strain MCS10)</name>
    <name type="common">Caulobacter maris</name>
    <dbReference type="NCBI Taxonomy" id="394221"/>
    <lineage>
        <taxon>Bacteria</taxon>
        <taxon>Pseudomonadati</taxon>
        <taxon>Pseudomonadota</taxon>
        <taxon>Alphaproteobacteria</taxon>
        <taxon>Maricaulales</taxon>
        <taxon>Maricaulaceae</taxon>
        <taxon>Maricaulis</taxon>
    </lineage>
</organism>
<dbReference type="RefSeq" id="WP_011643769.1">
    <property type="nucleotide sequence ID" value="NC_008347.1"/>
</dbReference>
<dbReference type="InterPro" id="IPR039421">
    <property type="entry name" value="Type_1_exporter"/>
</dbReference>
<dbReference type="Gene3D" id="3.40.50.300">
    <property type="entry name" value="P-loop containing nucleotide triphosphate hydrolases"/>
    <property type="match status" value="1"/>
</dbReference>
<dbReference type="OrthoDB" id="7614182at2"/>
<dbReference type="PANTHER" id="PTHR24221:SF646">
    <property type="entry name" value="HAEMOLYSIN SECRETION ATP-BINDING PROTEIN"/>
    <property type="match status" value="1"/>
</dbReference>
<feature type="domain" description="ABC transmembrane type-1" evidence="9">
    <location>
        <begin position="39"/>
        <end position="325"/>
    </location>
</feature>
<gene>
    <name evidence="10" type="ordered locus">Mmar10_1832</name>
</gene>
<reference evidence="10 11" key="1">
    <citation type="submission" date="2006-08" db="EMBL/GenBank/DDBJ databases">
        <title>Complete sequence of Maricaulis maris MCS10.</title>
        <authorList>
            <consortium name="US DOE Joint Genome Institute"/>
            <person name="Copeland A."/>
            <person name="Lucas S."/>
            <person name="Lapidus A."/>
            <person name="Barry K."/>
            <person name="Detter J.C."/>
            <person name="Glavina del Rio T."/>
            <person name="Hammon N."/>
            <person name="Israni S."/>
            <person name="Dalin E."/>
            <person name="Tice H."/>
            <person name="Pitluck S."/>
            <person name="Saunders E."/>
            <person name="Brettin T."/>
            <person name="Bruce D."/>
            <person name="Han C."/>
            <person name="Tapia R."/>
            <person name="Gilna P."/>
            <person name="Schmutz J."/>
            <person name="Larimer F."/>
            <person name="Land M."/>
            <person name="Hauser L."/>
            <person name="Kyrpides N."/>
            <person name="Mikhailova N."/>
            <person name="Viollier P."/>
            <person name="Stephens C."/>
            <person name="Richardson P."/>
        </authorList>
    </citation>
    <scope>NUCLEOTIDE SEQUENCE [LARGE SCALE GENOMIC DNA]</scope>
    <source>
        <strain evidence="10 11">MCS10</strain>
    </source>
</reference>
<dbReference type="HOGENOM" id="CLU_000604_84_3_5"/>
<dbReference type="GO" id="GO:0005524">
    <property type="term" value="F:ATP binding"/>
    <property type="evidence" value="ECO:0007669"/>
    <property type="project" value="UniProtKB-KW"/>
</dbReference>
<dbReference type="GO" id="GO:0140359">
    <property type="term" value="F:ABC-type transporter activity"/>
    <property type="evidence" value="ECO:0007669"/>
    <property type="project" value="InterPro"/>
</dbReference>
<comment type="subcellular location">
    <subcellularLocation>
        <location evidence="1">Cell membrane</location>
        <topology evidence="1">Multi-pass membrane protein</topology>
    </subcellularLocation>
</comment>
<evidence type="ECO:0000256" key="3">
    <source>
        <dbReference type="ARBA" id="ARBA00022741"/>
    </source>
</evidence>
<feature type="transmembrane region" description="Helical" evidence="7">
    <location>
        <begin position="80"/>
        <end position="98"/>
    </location>
</feature>
<dbReference type="SMART" id="SM00382">
    <property type="entry name" value="AAA"/>
    <property type="match status" value="1"/>
</dbReference>
<dbReference type="eggNOG" id="COG1132">
    <property type="taxonomic scope" value="Bacteria"/>
</dbReference>
<keyword evidence="6 7" id="KW-0472">Membrane</keyword>
<keyword evidence="4" id="KW-0067">ATP-binding</keyword>
<dbReference type="SUPFAM" id="SSF90123">
    <property type="entry name" value="ABC transporter transmembrane region"/>
    <property type="match status" value="1"/>
</dbReference>
<dbReference type="InterPro" id="IPR003593">
    <property type="entry name" value="AAA+_ATPase"/>
</dbReference>
<dbReference type="Proteomes" id="UP000001964">
    <property type="component" value="Chromosome"/>
</dbReference>
<evidence type="ECO:0000256" key="6">
    <source>
        <dbReference type="ARBA" id="ARBA00023136"/>
    </source>
</evidence>
<evidence type="ECO:0000259" key="9">
    <source>
        <dbReference type="PROSITE" id="PS50929"/>
    </source>
</evidence>
<feature type="domain" description="ABC transporter" evidence="8">
    <location>
        <begin position="362"/>
        <end position="601"/>
    </location>
</feature>
<feature type="transmembrane region" description="Helical" evidence="7">
    <location>
        <begin position="269"/>
        <end position="295"/>
    </location>
</feature>
<evidence type="ECO:0000256" key="2">
    <source>
        <dbReference type="ARBA" id="ARBA00022692"/>
    </source>
</evidence>
<dbReference type="STRING" id="394221.Mmar10_1832"/>
<accession>Q0ANL3</accession>
<evidence type="ECO:0000313" key="10">
    <source>
        <dbReference type="EMBL" id="ABI66124.1"/>
    </source>
</evidence>
<dbReference type="AlphaFoldDB" id="Q0ANL3"/>
<feature type="transmembrane region" description="Helical" evidence="7">
    <location>
        <begin position="168"/>
        <end position="193"/>
    </location>
</feature>
<dbReference type="SUPFAM" id="SSF52540">
    <property type="entry name" value="P-loop containing nucleoside triphosphate hydrolases"/>
    <property type="match status" value="1"/>
</dbReference>
<dbReference type="Gene3D" id="1.20.1560.10">
    <property type="entry name" value="ABC transporter type 1, transmembrane domain"/>
    <property type="match status" value="1"/>
</dbReference>
<dbReference type="EMBL" id="CP000449">
    <property type="protein sequence ID" value="ABI66124.1"/>
    <property type="molecule type" value="Genomic_DNA"/>
</dbReference>
<protein>
    <submittedName>
        <fullName evidence="10">ABC transporter related protein</fullName>
    </submittedName>
</protein>
<dbReference type="Pfam" id="PF00005">
    <property type="entry name" value="ABC_tran"/>
    <property type="match status" value="1"/>
</dbReference>
<name>Q0ANL3_MARMM</name>
<proteinExistence type="predicted"/>
<evidence type="ECO:0000256" key="1">
    <source>
        <dbReference type="ARBA" id="ARBA00004651"/>
    </source>
</evidence>
<evidence type="ECO:0000256" key="5">
    <source>
        <dbReference type="ARBA" id="ARBA00022989"/>
    </source>
</evidence>
<sequence length="608" mass="65061">MPDPDTDQPDEHVPSWRDRLSAAARTLAIIGRTRPALTAVIVGLTIVVALLPPAALYVSKLLIDGVLLAIDTGLEADRRAALQLVGVEAAILAVLLVLRRGLVFQKSRLHAELGFAVSRLILDKANRFSLAEIEHPKVQEMLIHAKQFASARPYGLVVRGFDLLQASVTLVSITVLLAVSAPWLIGLMVLGGLPSFIGNVRFSGDSYRFYTARSPQLRERNYLESLVTNEAAARERLHYGLGRPLLERFTDLFHDMHGGDRALQGRQAIIGSLLGVAGSIIFLGGKVWIVAVTIAGRFSLGQMTMLIGLLKQGQNAVNALLGAVTGSYEDVLYVTRLFALLDAKEGGAPGTAVKGPLPGDGLRFDQVSFSYPGAATPALTDISFHLPPGTRLGLVGVNGSGKTTLVKLAAGLYRPDRGQVTLDGLDLTRWDPVSLAGRVGVMFQPHVNYKLSVRDNVEAGTGLRELPPEAMERALAAAQAGELVAGLPDGVETRLSKRFAEGVELSGGQWQRLAMARAHANEHADILILDEPTAALDAEAEAAFMARPLAPGRSLILISHRLSNLRTADQIILLEGGRIAEAGDHATLIGQAGSYAALFDLQADPYRH</sequence>
<dbReference type="GO" id="GO:0034040">
    <property type="term" value="F:ATPase-coupled lipid transmembrane transporter activity"/>
    <property type="evidence" value="ECO:0007669"/>
    <property type="project" value="TreeGrafter"/>
</dbReference>
<dbReference type="KEGG" id="mmr:Mmar10_1832"/>
<feature type="transmembrane region" description="Helical" evidence="7">
    <location>
        <begin position="36"/>
        <end position="58"/>
    </location>
</feature>
<keyword evidence="11" id="KW-1185">Reference proteome</keyword>
<dbReference type="PROSITE" id="PS50929">
    <property type="entry name" value="ABC_TM1F"/>
    <property type="match status" value="1"/>
</dbReference>
<keyword evidence="5 7" id="KW-1133">Transmembrane helix</keyword>
<dbReference type="InterPro" id="IPR027417">
    <property type="entry name" value="P-loop_NTPase"/>
</dbReference>
<dbReference type="InterPro" id="IPR003439">
    <property type="entry name" value="ABC_transporter-like_ATP-bd"/>
</dbReference>
<evidence type="ECO:0000313" key="11">
    <source>
        <dbReference type="Proteomes" id="UP000001964"/>
    </source>
</evidence>